<gene>
    <name evidence="24" type="ORF">GWI33_007953</name>
</gene>
<evidence type="ECO:0000256" key="10">
    <source>
        <dbReference type="ARBA" id="ARBA00022723"/>
    </source>
</evidence>
<keyword evidence="16" id="KW-0482">Metalloprotease</keyword>
<evidence type="ECO:0000313" key="24">
    <source>
        <dbReference type="EMBL" id="KAF7278802.1"/>
    </source>
</evidence>
<evidence type="ECO:0000256" key="13">
    <source>
        <dbReference type="ARBA" id="ARBA00022824"/>
    </source>
</evidence>
<evidence type="ECO:0000256" key="12">
    <source>
        <dbReference type="ARBA" id="ARBA00022801"/>
    </source>
</evidence>
<proteinExistence type="inferred from homology"/>
<evidence type="ECO:0000256" key="7">
    <source>
        <dbReference type="ARBA" id="ARBA00022525"/>
    </source>
</evidence>
<evidence type="ECO:0000256" key="15">
    <source>
        <dbReference type="ARBA" id="ARBA00023034"/>
    </source>
</evidence>
<evidence type="ECO:0000256" key="8">
    <source>
        <dbReference type="ARBA" id="ARBA00022645"/>
    </source>
</evidence>
<dbReference type="GO" id="GO:0070573">
    <property type="term" value="F:metallodipeptidase activity"/>
    <property type="evidence" value="ECO:0007669"/>
    <property type="project" value="InterPro"/>
</dbReference>
<evidence type="ECO:0000256" key="17">
    <source>
        <dbReference type="ARBA" id="ARBA00023145"/>
    </source>
</evidence>
<dbReference type="PANTHER" id="PTHR12053:SF3">
    <property type="entry name" value="CARBOXYPEPTIDASE Q"/>
    <property type="match status" value="1"/>
</dbReference>
<evidence type="ECO:0000256" key="6">
    <source>
        <dbReference type="ARBA" id="ARBA00014116"/>
    </source>
</evidence>
<keyword evidence="8" id="KW-0121">Carboxypeptidase</keyword>
<accession>A0A834IRZ0</accession>
<dbReference type="GO" id="GO:0005764">
    <property type="term" value="C:lysosome"/>
    <property type="evidence" value="ECO:0007669"/>
    <property type="project" value="UniProtKB-SubCell"/>
</dbReference>
<dbReference type="CDD" id="cd03883">
    <property type="entry name" value="M28_Pgcp_like"/>
    <property type="match status" value="1"/>
</dbReference>
<keyword evidence="18" id="KW-0325">Glycoprotein</keyword>
<dbReference type="InterPro" id="IPR039866">
    <property type="entry name" value="CPQ"/>
</dbReference>
<evidence type="ECO:0000256" key="4">
    <source>
        <dbReference type="ARBA" id="ARBA00004613"/>
    </source>
</evidence>
<comment type="subcellular location">
    <subcellularLocation>
        <location evidence="1">Endoplasmic reticulum</location>
    </subcellularLocation>
    <subcellularLocation>
        <location evidence="3">Golgi apparatus</location>
    </subcellularLocation>
    <subcellularLocation>
        <location evidence="2">Lysosome</location>
    </subcellularLocation>
    <subcellularLocation>
        <location evidence="4">Secreted</location>
    </subcellularLocation>
</comment>
<evidence type="ECO:0000256" key="14">
    <source>
        <dbReference type="ARBA" id="ARBA00022833"/>
    </source>
</evidence>
<dbReference type="GO" id="GO:0043171">
    <property type="term" value="P:peptide catabolic process"/>
    <property type="evidence" value="ECO:0007669"/>
    <property type="project" value="TreeGrafter"/>
</dbReference>
<reference evidence="24" key="1">
    <citation type="submission" date="2020-08" db="EMBL/GenBank/DDBJ databases">
        <title>Genome sequencing and assembly of the red palm weevil Rhynchophorus ferrugineus.</title>
        <authorList>
            <person name="Dias G.B."/>
            <person name="Bergman C.M."/>
            <person name="Manee M."/>
        </authorList>
    </citation>
    <scope>NUCLEOTIDE SEQUENCE</scope>
    <source>
        <strain evidence="24">AA-2017</strain>
        <tissue evidence="24">Whole larva</tissue>
    </source>
</reference>
<name>A0A834IRZ0_RHYFE</name>
<keyword evidence="10" id="KW-0479">Metal-binding</keyword>
<evidence type="ECO:0000256" key="21">
    <source>
        <dbReference type="ARBA" id="ARBA00033328"/>
    </source>
</evidence>
<dbReference type="OrthoDB" id="10013407at2759"/>
<dbReference type="GO" id="GO:0006508">
    <property type="term" value="P:proteolysis"/>
    <property type="evidence" value="ECO:0007669"/>
    <property type="project" value="UniProtKB-KW"/>
</dbReference>
<evidence type="ECO:0000313" key="25">
    <source>
        <dbReference type="Proteomes" id="UP000625711"/>
    </source>
</evidence>
<comment type="caution">
    <text evidence="24">The sequence shown here is derived from an EMBL/GenBank/DDBJ whole genome shotgun (WGS) entry which is preliminary data.</text>
</comment>
<keyword evidence="9" id="KW-0645">Protease</keyword>
<dbReference type="GO" id="GO:0046872">
    <property type="term" value="F:metal ion binding"/>
    <property type="evidence" value="ECO:0007669"/>
    <property type="project" value="UniProtKB-KW"/>
</dbReference>
<feature type="chain" id="PRO_5032633784" description="Carboxypeptidase Q" evidence="22">
    <location>
        <begin position="20"/>
        <end position="506"/>
    </location>
</feature>
<comment type="subunit">
    <text evidence="20">Homodimer. The monomeric form is inactive while the homodimer is active.</text>
</comment>
<dbReference type="GO" id="GO:0005783">
    <property type="term" value="C:endoplasmic reticulum"/>
    <property type="evidence" value="ECO:0007669"/>
    <property type="project" value="UniProtKB-SubCell"/>
</dbReference>
<dbReference type="SUPFAM" id="SSF53187">
    <property type="entry name" value="Zn-dependent exopeptidases"/>
    <property type="match status" value="1"/>
</dbReference>
<sequence length="506" mass="55528">MGKLTKFIAILALPLLVNCKYIGSYKKDSVKYDTCDLSQSLLNEIHSYEETANTIINTIVNGKYKGGTYKELAKFVDKFGARLSGTQNLENSIDYMLELMRANNLDNVHGEEVYIPHWIRNEEHAELLEPRSAKLPVLGLGSSVSTPAEGIEAEAIVVTSFDQLKLENVSQAVKGKIVVYNEEWTGYGGTVQYRSRGASEASKLGAVASLVKSVTPFSMSTLHTGEQDYEDGVVPIPTASITKEDANMLQRMQDRGDTIKLKLVLNYTQYPDSKSRNSVGEIIGSSLPEKVVLVSGHIDSWDVGVGAMDDGGGAFISWYSLAILKALGLRAKRTLRAVLWTAEEPGLVGWAGYNATHFHELDNFTFVMESDEGTFTPLGIEYAAGVKGGCIIKEILKFLAPINASQAQYSTGGVGSDISAWTQSLIPGGSLLNANEKYFWFHHSPADTMDVLDPDDLDKATAVWAVVSYIIADLSEEFPRERDQINIEALNKLQTDPQVKLVHNKQ</sequence>
<evidence type="ECO:0000256" key="22">
    <source>
        <dbReference type="SAM" id="SignalP"/>
    </source>
</evidence>
<keyword evidence="12" id="KW-0378">Hydrolase</keyword>
<evidence type="ECO:0000256" key="16">
    <source>
        <dbReference type="ARBA" id="ARBA00023049"/>
    </source>
</evidence>
<evidence type="ECO:0000256" key="3">
    <source>
        <dbReference type="ARBA" id="ARBA00004555"/>
    </source>
</evidence>
<keyword evidence="11 22" id="KW-0732">Signal</keyword>
<dbReference type="PANTHER" id="PTHR12053">
    <property type="entry name" value="PROTEASE FAMILY M28 PLASMA GLUTAMATE CARBOXYPEPTIDASE-RELATED"/>
    <property type="match status" value="1"/>
</dbReference>
<organism evidence="24 25">
    <name type="scientific">Rhynchophorus ferrugineus</name>
    <name type="common">Red palm weevil</name>
    <name type="synonym">Curculio ferrugineus</name>
    <dbReference type="NCBI Taxonomy" id="354439"/>
    <lineage>
        <taxon>Eukaryota</taxon>
        <taxon>Metazoa</taxon>
        <taxon>Ecdysozoa</taxon>
        <taxon>Arthropoda</taxon>
        <taxon>Hexapoda</taxon>
        <taxon>Insecta</taxon>
        <taxon>Pterygota</taxon>
        <taxon>Neoptera</taxon>
        <taxon>Endopterygota</taxon>
        <taxon>Coleoptera</taxon>
        <taxon>Polyphaga</taxon>
        <taxon>Cucujiformia</taxon>
        <taxon>Curculionidae</taxon>
        <taxon>Dryophthorinae</taxon>
        <taxon>Rhynchophorus</taxon>
    </lineage>
</organism>
<evidence type="ECO:0000256" key="20">
    <source>
        <dbReference type="ARBA" id="ARBA00025833"/>
    </source>
</evidence>
<keyword evidence="15" id="KW-0333">Golgi apparatus</keyword>
<evidence type="ECO:0000256" key="11">
    <source>
        <dbReference type="ARBA" id="ARBA00022729"/>
    </source>
</evidence>
<dbReference type="Proteomes" id="UP000625711">
    <property type="component" value="Unassembled WGS sequence"/>
</dbReference>
<dbReference type="Pfam" id="PF04389">
    <property type="entry name" value="Peptidase_M28"/>
    <property type="match status" value="1"/>
</dbReference>
<feature type="domain" description="Peptidase M28" evidence="23">
    <location>
        <begin position="278"/>
        <end position="466"/>
    </location>
</feature>
<dbReference type="Gene3D" id="3.50.30.30">
    <property type="match status" value="1"/>
</dbReference>
<keyword evidence="19" id="KW-0458">Lysosome</keyword>
<dbReference type="FunFam" id="3.50.30.30:FF:000009">
    <property type="entry name" value="Carboxypeptidase Q"/>
    <property type="match status" value="1"/>
</dbReference>
<comment type="similarity">
    <text evidence="5">Belongs to the peptidase M28 family.</text>
</comment>
<evidence type="ECO:0000256" key="2">
    <source>
        <dbReference type="ARBA" id="ARBA00004371"/>
    </source>
</evidence>
<dbReference type="FunFam" id="3.40.630.10:FF:000036">
    <property type="entry name" value="Carboxypeptidase Q"/>
    <property type="match status" value="1"/>
</dbReference>
<dbReference type="EMBL" id="JAACXV010000386">
    <property type="protein sequence ID" value="KAF7278802.1"/>
    <property type="molecule type" value="Genomic_DNA"/>
</dbReference>
<keyword evidence="13" id="KW-0256">Endoplasmic reticulum</keyword>
<feature type="signal peptide" evidence="22">
    <location>
        <begin position="1"/>
        <end position="19"/>
    </location>
</feature>
<evidence type="ECO:0000256" key="5">
    <source>
        <dbReference type="ARBA" id="ARBA00010918"/>
    </source>
</evidence>
<keyword evidence="17" id="KW-0865">Zymogen</keyword>
<dbReference type="GO" id="GO:0005794">
    <property type="term" value="C:Golgi apparatus"/>
    <property type="evidence" value="ECO:0007669"/>
    <property type="project" value="UniProtKB-SubCell"/>
</dbReference>
<evidence type="ECO:0000256" key="19">
    <source>
        <dbReference type="ARBA" id="ARBA00023228"/>
    </source>
</evidence>
<evidence type="ECO:0000259" key="23">
    <source>
        <dbReference type="Pfam" id="PF04389"/>
    </source>
</evidence>
<dbReference type="Gene3D" id="3.40.630.10">
    <property type="entry name" value="Zn peptidases"/>
    <property type="match status" value="1"/>
</dbReference>
<keyword evidence="14" id="KW-0862">Zinc</keyword>
<evidence type="ECO:0000256" key="1">
    <source>
        <dbReference type="ARBA" id="ARBA00004240"/>
    </source>
</evidence>
<protein>
    <recommendedName>
        <fullName evidence="6">Carboxypeptidase Q</fullName>
    </recommendedName>
    <alternativeName>
        <fullName evidence="21">Plasma glutamate carboxypeptidase</fullName>
    </alternativeName>
</protein>
<evidence type="ECO:0000256" key="9">
    <source>
        <dbReference type="ARBA" id="ARBA00022670"/>
    </source>
</evidence>
<evidence type="ECO:0000256" key="18">
    <source>
        <dbReference type="ARBA" id="ARBA00023180"/>
    </source>
</evidence>
<dbReference type="GO" id="GO:0005615">
    <property type="term" value="C:extracellular space"/>
    <property type="evidence" value="ECO:0007669"/>
    <property type="project" value="TreeGrafter"/>
</dbReference>
<dbReference type="GO" id="GO:0004180">
    <property type="term" value="F:carboxypeptidase activity"/>
    <property type="evidence" value="ECO:0007669"/>
    <property type="project" value="UniProtKB-KW"/>
</dbReference>
<dbReference type="InterPro" id="IPR007484">
    <property type="entry name" value="Peptidase_M28"/>
</dbReference>
<dbReference type="AlphaFoldDB" id="A0A834IRZ0"/>
<keyword evidence="7" id="KW-0964">Secreted</keyword>
<keyword evidence="25" id="KW-1185">Reference proteome</keyword>